<evidence type="ECO:0008006" key="3">
    <source>
        <dbReference type="Google" id="ProtNLM"/>
    </source>
</evidence>
<proteinExistence type="predicted"/>
<dbReference type="GeneID" id="5895678"/>
<dbReference type="STRING" id="81824.A9VCK3"/>
<accession>A9VCK3</accession>
<organism evidence="1 2">
    <name type="scientific">Monosiga brevicollis</name>
    <name type="common">Choanoflagellate</name>
    <dbReference type="NCBI Taxonomy" id="81824"/>
    <lineage>
        <taxon>Eukaryota</taxon>
        <taxon>Choanoflagellata</taxon>
        <taxon>Craspedida</taxon>
        <taxon>Salpingoecidae</taxon>
        <taxon>Monosiga</taxon>
    </lineage>
</organism>
<dbReference type="SUPFAM" id="SSF47954">
    <property type="entry name" value="Cyclin-like"/>
    <property type="match status" value="1"/>
</dbReference>
<dbReference type="PANTHER" id="PTHR10026">
    <property type="entry name" value="CYCLIN"/>
    <property type="match status" value="1"/>
</dbReference>
<dbReference type="Gene3D" id="1.10.472.10">
    <property type="entry name" value="Cyclin-like"/>
    <property type="match status" value="2"/>
</dbReference>
<dbReference type="KEGG" id="mbr:MONBRDRAFT_29942"/>
<dbReference type="GO" id="GO:0006357">
    <property type="term" value="P:regulation of transcription by RNA polymerase II"/>
    <property type="evidence" value="ECO:0007669"/>
    <property type="project" value="InterPro"/>
</dbReference>
<dbReference type="GO" id="GO:0016538">
    <property type="term" value="F:cyclin-dependent protein serine/threonine kinase regulator activity"/>
    <property type="evidence" value="ECO:0007669"/>
    <property type="project" value="InterPro"/>
</dbReference>
<dbReference type="RefSeq" id="XP_001750451.1">
    <property type="nucleotide sequence ID" value="XM_001750399.1"/>
</dbReference>
<gene>
    <name evidence="1" type="ORF">MONBRDRAFT_29942</name>
</gene>
<dbReference type="EMBL" id="CH991581">
    <property type="protein sequence ID" value="EDQ84801.1"/>
    <property type="molecule type" value="Genomic_DNA"/>
</dbReference>
<dbReference type="InterPro" id="IPR036915">
    <property type="entry name" value="Cyclin-like_sf"/>
</dbReference>
<reference evidence="1 2" key="1">
    <citation type="journal article" date="2008" name="Nature">
        <title>The genome of the choanoflagellate Monosiga brevicollis and the origin of metazoans.</title>
        <authorList>
            <consortium name="JGI Sequencing"/>
            <person name="King N."/>
            <person name="Westbrook M.J."/>
            <person name="Young S.L."/>
            <person name="Kuo A."/>
            <person name="Abedin M."/>
            <person name="Chapman J."/>
            <person name="Fairclough S."/>
            <person name="Hellsten U."/>
            <person name="Isogai Y."/>
            <person name="Letunic I."/>
            <person name="Marr M."/>
            <person name="Pincus D."/>
            <person name="Putnam N."/>
            <person name="Rokas A."/>
            <person name="Wright K.J."/>
            <person name="Zuzow R."/>
            <person name="Dirks W."/>
            <person name="Good M."/>
            <person name="Goodstein D."/>
            <person name="Lemons D."/>
            <person name="Li W."/>
            <person name="Lyons J.B."/>
            <person name="Morris A."/>
            <person name="Nichols S."/>
            <person name="Richter D.J."/>
            <person name="Salamov A."/>
            <person name="Bork P."/>
            <person name="Lim W.A."/>
            <person name="Manning G."/>
            <person name="Miller W.T."/>
            <person name="McGinnis W."/>
            <person name="Shapiro H."/>
            <person name="Tjian R."/>
            <person name="Grigoriev I.V."/>
            <person name="Rokhsar D."/>
        </authorList>
    </citation>
    <scope>NUCLEOTIDE SEQUENCE [LARGE SCALE GENOMIC DNA]</scope>
    <source>
        <strain evidence="2">MX1 / ATCC 50154</strain>
    </source>
</reference>
<dbReference type="InterPro" id="IPR043198">
    <property type="entry name" value="Cyclin/Ssn8"/>
</dbReference>
<evidence type="ECO:0000313" key="2">
    <source>
        <dbReference type="Proteomes" id="UP000001357"/>
    </source>
</evidence>
<dbReference type="Proteomes" id="UP000001357">
    <property type="component" value="Unassembled WGS sequence"/>
</dbReference>
<sequence>MWPFTSEEHVISYIHEAESYLLRLMVRHEAATDCSIVVYLPHRDLMEQIADIGIKRDKDRERLTEVSWSILNDAMHTNVPLYSPPFVISLAAIHMASSFENIDITTWLAKQQVDAEALVDIMQALLNYYRFYATVRCKCKPNTGSCRRISTPLAT</sequence>
<protein>
    <recommendedName>
        <fullName evidence="3">Cyclin C-terminal domain-containing protein</fullName>
    </recommendedName>
</protein>
<name>A9VCK3_MONBE</name>
<evidence type="ECO:0000313" key="1">
    <source>
        <dbReference type="EMBL" id="EDQ84801.1"/>
    </source>
</evidence>
<dbReference type="AlphaFoldDB" id="A9VCK3"/>
<dbReference type="eggNOG" id="KOG0794">
    <property type="taxonomic scope" value="Eukaryota"/>
</dbReference>
<dbReference type="InParanoid" id="A9VCK3"/>
<keyword evidence="2" id="KW-1185">Reference proteome</keyword>